<evidence type="ECO:0000259" key="2">
    <source>
        <dbReference type="Pfam" id="PF13472"/>
    </source>
</evidence>
<dbReference type="GO" id="GO:0006629">
    <property type="term" value="P:lipid metabolic process"/>
    <property type="evidence" value="ECO:0007669"/>
    <property type="project" value="InterPro"/>
</dbReference>
<dbReference type="PANTHER" id="PTHR30383:SF24">
    <property type="entry name" value="THIOESTERASE 1_PROTEASE 1_LYSOPHOSPHOLIPASE L1"/>
    <property type="match status" value="1"/>
</dbReference>
<reference evidence="3 4" key="1">
    <citation type="submission" date="2014-07" db="EMBL/GenBank/DDBJ databases">
        <title>Tepidicaulis marinum gen. nov., sp. nov., a novel marine bacterium denitrifying nitrate to nitrous oxide strictly under microaerobic conditions.</title>
        <authorList>
            <person name="Takeuchi M."/>
            <person name="Yamagishi T."/>
            <person name="Kamagata Y."/>
            <person name="Oshima K."/>
            <person name="Hattori M."/>
            <person name="Katayama T."/>
            <person name="Hanada S."/>
            <person name="Tamaki H."/>
            <person name="Marumo K."/>
            <person name="Maeda H."/>
            <person name="Nedachi M."/>
            <person name="Iwasaki W."/>
            <person name="Suwa Y."/>
            <person name="Sakata S."/>
        </authorList>
    </citation>
    <scope>NUCLEOTIDE SEQUENCE [LARGE SCALE GENOMIC DNA]</scope>
    <source>
        <strain evidence="3 4">MA2</strain>
    </source>
</reference>
<dbReference type="Pfam" id="PF13472">
    <property type="entry name" value="Lipase_GDSL_2"/>
    <property type="match status" value="1"/>
</dbReference>
<keyword evidence="4" id="KW-1185">Reference proteome</keyword>
<dbReference type="STRING" id="1333998.M2A_0733"/>
<dbReference type="AlphaFoldDB" id="A0A081B866"/>
<evidence type="ECO:0000256" key="1">
    <source>
        <dbReference type="SAM" id="SignalP"/>
    </source>
</evidence>
<dbReference type="Gene3D" id="3.40.50.1110">
    <property type="entry name" value="SGNH hydrolase"/>
    <property type="match status" value="1"/>
</dbReference>
<dbReference type="PROSITE" id="PS01098">
    <property type="entry name" value="LIPASE_GDSL_SER"/>
    <property type="match status" value="1"/>
</dbReference>
<accession>A0A081B866</accession>
<dbReference type="InterPro" id="IPR051532">
    <property type="entry name" value="Ester_Hydrolysis_Enzymes"/>
</dbReference>
<sequence>MAFTLAALIWIIPGGPVWAEAGETPGETSKEPLEIVALGDSLTAGYQLPPGKGFAEQLGKTLAEKGYNASVMNAGVSGDTSSGGLARLDWAVGPETDAVILELGSNDALRGIDPELTRQNLAAIIEELQSRGIAVLLAGMLAPPNMGAEYERAFNPIYPGLAEEYGVLLYPFFLDGVAAEPELNLGDGMHPNEEGIEVMVDRIFPAVEKLIARAREKAAPAGETAKEITHKDGEG</sequence>
<dbReference type="CDD" id="cd01822">
    <property type="entry name" value="Lysophospholipase_L1_like"/>
    <property type="match status" value="1"/>
</dbReference>
<feature type="chain" id="PRO_5001754849" evidence="1">
    <location>
        <begin position="20"/>
        <end position="235"/>
    </location>
</feature>
<dbReference type="PANTHER" id="PTHR30383">
    <property type="entry name" value="THIOESTERASE 1/PROTEASE 1/LYSOPHOSPHOLIPASE L1"/>
    <property type="match status" value="1"/>
</dbReference>
<dbReference type="InterPro" id="IPR036514">
    <property type="entry name" value="SGNH_hydro_sf"/>
</dbReference>
<organism evidence="3 4">
    <name type="scientific">Tepidicaulis marinus</name>
    <dbReference type="NCBI Taxonomy" id="1333998"/>
    <lineage>
        <taxon>Bacteria</taxon>
        <taxon>Pseudomonadati</taxon>
        <taxon>Pseudomonadota</taxon>
        <taxon>Alphaproteobacteria</taxon>
        <taxon>Hyphomicrobiales</taxon>
        <taxon>Parvibaculaceae</taxon>
        <taxon>Tepidicaulis</taxon>
    </lineage>
</organism>
<evidence type="ECO:0000313" key="4">
    <source>
        <dbReference type="Proteomes" id="UP000028702"/>
    </source>
</evidence>
<comment type="caution">
    <text evidence="3">The sequence shown here is derived from an EMBL/GenBank/DDBJ whole genome shotgun (WGS) entry which is preliminary data.</text>
</comment>
<dbReference type="GO" id="GO:0004622">
    <property type="term" value="F:phosphatidylcholine lysophospholipase activity"/>
    <property type="evidence" value="ECO:0007669"/>
    <property type="project" value="TreeGrafter"/>
</dbReference>
<dbReference type="SUPFAM" id="SSF52266">
    <property type="entry name" value="SGNH hydrolase"/>
    <property type="match status" value="1"/>
</dbReference>
<name>A0A081B866_9HYPH</name>
<keyword evidence="1" id="KW-0732">Signal</keyword>
<dbReference type="eggNOG" id="COG2755">
    <property type="taxonomic scope" value="Bacteria"/>
</dbReference>
<proteinExistence type="predicted"/>
<feature type="signal peptide" evidence="1">
    <location>
        <begin position="1"/>
        <end position="19"/>
    </location>
</feature>
<feature type="domain" description="SGNH hydrolase-type esterase" evidence="2">
    <location>
        <begin position="37"/>
        <end position="195"/>
    </location>
</feature>
<evidence type="ECO:0000313" key="3">
    <source>
        <dbReference type="EMBL" id="GAK44234.1"/>
    </source>
</evidence>
<dbReference type="EMBL" id="BBIO01000003">
    <property type="protein sequence ID" value="GAK44234.1"/>
    <property type="molecule type" value="Genomic_DNA"/>
</dbReference>
<gene>
    <name evidence="3" type="ORF">M2A_0733</name>
</gene>
<dbReference type="InterPro" id="IPR013830">
    <property type="entry name" value="SGNH_hydro"/>
</dbReference>
<protein>
    <submittedName>
        <fullName evidence="3">GDSL family lipase</fullName>
    </submittedName>
</protein>
<dbReference type="Proteomes" id="UP000028702">
    <property type="component" value="Unassembled WGS sequence"/>
</dbReference>
<dbReference type="InterPro" id="IPR008265">
    <property type="entry name" value="Lipase_GDSL_AS"/>
</dbReference>